<dbReference type="Proteomes" id="UP001177140">
    <property type="component" value="Unassembled WGS sequence"/>
</dbReference>
<evidence type="ECO:0000313" key="3">
    <source>
        <dbReference type="Proteomes" id="UP001177140"/>
    </source>
</evidence>
<dbReference type="EMBL" id="JAJJMA010258334">
    <property type="protein sequence ID" value="MCL7044458.1"/>
    <property type="molecule type" value="Genomic_DNA"/>
</dbReference>
<dbReference type="InterPro" id="IPR006566">
    <property type="entry name" value="FBD"/>
</dbReference>
<comment type="caution">
    <text evidence="2">The sequence shown here is derived from an EMBL/GenBank/DDBJ whole genome shotgun (WGS) entry which is preliminary data.</text>
</comment>
<organism evidence="2 3">
    <name type="scientific">Papaver nudicaule</name>
    <name type="common">Iceland poppy</name>
    <dbReference type="NCBI Taxonomy" id="74823"/>
    <lineage>
        <taxon>Eukaryota</taxon>
        <taxon>Viridiplantae</taxon>
        <taxon>Streptophyta</taxon>
        <taxon>Embryophyta</taxon>
        <taxon>Tracheophyta</taxon>
        <taxon>Spermatophyta</taxon>
        <taxon>Magnoliopsida</taxon>
        <taxon>Ranunculales</taxon>
        <taxon>Papaveraceae</taxon>
        <taxon>Papaveroideae</taxon>
        <taxon>Papaver</taxon>
    </lineage>
</organism>
<dbReference type="AlphaFoldDB" id="A0AA42AY14"/>
<keyword evidence="3" id="KW-1185">Reference proteome</keyword>
<protein>
    <recommendedName>
        <fullName evidence="1">FBD domain-containing protein</fullName>
    </recommendedName>
</protein>
<sequence length="197" mass="22549">MSTSFTLENLSSLVTADIKIRVKLEDQVAERDLCAEEEEICAEKKEIYAQHTMGLLRGIQNMKVLMLNDSVLKVKSNPENIGDYWDAGLSLPCMICHLKFVEIKGLCGCVNELKFLEILLKHATVLEKVILNSYSTEQDSHTKKRMTKFSEMLLKFPTTSKKILILLNSRVLFDGEYNLRNQSLQKLVGYRADFRVL</sequence>
<name>A0AA42AY14_PAPNU</name>
<gene>
    <name evidence="2" type="ORF">MKW94_015283</name>
</gene>
<proteinExistence type="predicted"/>
<feature type="domain" description="FBD" evidence="1">
    <location>
        <begin position="92"/>
        <end position="168"/>
    </location>
</feature>
<dbReference type="Pfam" id="PF08387">
    <property type="entry name" value="FBD"/>
    <property type="match status" value="1"/>
</dbReference>
<evidence type="ECO:0000313" key="2">
    <source>
        <dbReference type="EMBL" id="MCL7044458.1"/>
    </source>
</evidence>
<dbReference type="SMART" id="SM00579">
    <property type="entry name" value="FBD"/>
    <property type="match status" value="1"/>
</dbReference>
<reference evidence="2" key="1">
    <citation type="submission" date="2022-03" db="EMBL/GenBank/DDBJ databases">
        <title>A functionally conserved STORR gene fusion in Papaver species that diverged 16.8 million years ago.</title>
        <authorList>
            <person name="Catania T."/>
        </authorList>
    </citation>
    <scope>NUCLEOTIDE SEQUENCE</scope>
    <source>
        <strain evidence="2">S-191538</strain>
    </source>
</reference>
<accession>A0AA42AY14</accession>
<evidence type="ECO:0000259" key="1">
    <source>
        <dbReference type="SMART" id="SM00579"/>
    </source>
</evidence>